<dbReference type="PANTHER" id="PTHR34366">
    <property type="entry name" value="OS07G0289901 PROTEIN-RELATED"/>
    <property type="match status" value="1"/>
</dbReference>
<dbReference type="GeneID" id="107801825"/>
<evidence type="ECO:0000313" key="2">
    <source>
        <dbReference type="Proteomes" id="UP000790787"/>
    </source>
</evidence>
<dbReference type="Pfam" id="PF24865">
    <property type="entry name" value="DUF7731"/>
    <property type="match status" value="1"/>
</dbReference>
<dbReference type="InterPro" id="IPR056633">
    <property type="entry name" value="DUF7731"/>
</dbReference>
<dbReference type="Proteomes" id="UP000790787">
    <property type="component" value="Chromosome 22"/>
</dbReference>
<protein>
    <submittedName>
        <fullName evidence="3">Uncharacterized protein LOC107801825 isoform X1</fullName>
    </submittedName>
    <submittedName>
        <fullName evidence="3">Uncharacterized protein isoform X1</fullName>
    </submittedName>
</protein>
<dbReference type="AlphaFoldDB" id="A0A1S4AVE4"/>
<dbReference type="KEGG" id="nta:107801825"/>
<dbReference type="RefSeq" id="XP_016480702.1">
    <property type="nucleotide sequence ID" value="XM_016625216.1"/>
</dbReference>
<name>A0A1S4AVE4_TOBAC</name>
<reference evidence="3" key="2">
    <citation type="submission" date="2025-08" db="UniProtKB">
        <authorList>
            <consortium name="RefSeq"/>
        </authorList>
    </citation>
    <scope>IDENTIFICATION</scope>
    <source>
        <tissue evidence="3">Leaf</tissue>
    </source>
</reference>
<dbReference type="OMA" id="FTDKHIY"/>
<feature type="domain" description="DUF7731" evidence="1">
    <location>
        <begin position="92"/>
        <end position="190"/>
    </location>
</feature>
<gene>
    <name evidence="3" type="primary">LOC107801825</name>
</gene>
<dbReference type="PaxDb" id="4097-A0A1S4AVE4"/>
<organism evidence="2 3">
    <name type="scientific">Nicotiana tabacum</name>
    <name type="common">Common tobacco</name>
    <dbReference type="NCBI Taxonomy" id="4097"/>
    <lineage>
        <taxon>Eukaryota</taxon>
        <taxon>Viridiplantae</taxon>
        <taxon>Streptophyta</taxon>
        <taxon>Embryophyta</taxon>
        <taxon>Tracheophyta</taxon>
        <taxon>Spermatophyta</taxon>
        <taxon>Magnoliopsida</taxon>
        <taxon>eudicotyledons</taxon>
        <taxon>Gunneridae</taxon>
        <taxon>Pentapetalae</taxon>
        <taxon>asterids</taxon>
        <taxon>lamiids</taxon>
        <taxon>Solanales</taxon>
        <taxon>Solanaceae</taxon>
        <taxon>Nicotianoideae</taxon>
        <taxon>Nicotianeae</taxon>
        <taxon>Nicotiana</taxon>
    </lineage>
</organism>
<dbReference type="RefSeq" id="XP_016480702.1">
    <property type="nucleotide sequence ID" value="XM_016625216.2"/>
</dbReference>
<dbReference type="OrthoDB" id="1843925at2759"/>
<proteinExistence type="predicted"/>
<evidence type="ECO:0000313" key="3">
    <source>
        <dbReference type="RefSeq" id="XP_016480702.1"/>
    </source>
</evidence>
<dbReference type="STRING" id="4097.A0A1S4AVE4"/>
<accession>A0A1S4AVE4</accession>
<reference evidence="2" key="1">
    <citation type="journal article" date="2014" name="Nat. Commun.">
        <title>The tobacco genome sequence and its comparison with those of tomato and potato.</title>
        <authorList>
            <person name="Sierro N."/>
            <person name="Battey J.N."/>
            <person name="Ouadi S."/>
            <person name="Bakaher N."/>
            <person name="Bovet L."/>
            <person name="Willig A."/>
            <person name="Goepfert S."/>
            <person name="Peitsch M.C."/>
            <person name="Ivanov N.V."/>
        </authorList>
    </citation>
    <scope>NUCLEOTIDE SEQUENCE [LARGE SCALE GENOMIC DNA]</scope>
</reference>
<dbReference type="PANTHER" id="PTHR34366:SF2">
    <property type="entry name" value="OS07G0289901 PROTEIN"/>
    <property type="match status" value="1"/>
</dbReference>
<evidence type="ECO:0000259" key="1">
    <source>
        <dbReference type="Pfam" id="PF24865"/>
    </source>
</evidence>
<sequence length="219" mass="24256">MSVIYYSFFEMAISINMKYSLQALAVTCILFFSFTLGKADDYGTQTAAAGVLENEYLPNYGGINGGYSSQNGDYPHEYGGGTGTADAQPGYLFSKALRCFNDKQLQIYSSCEEAYRLTETGDLNVPPEYTDQYCSGPCLKETHLVLNCLGNILSNFRFYNKATIRVVEETIKEGCSYGPRRGFFNVAEHILADGGTALRASKFMLHGVVLMSLTHIFFL</sequence>
<keyword evidence="2" id="KW-1185">Reference proteome</keyword>